<organism evidence="1">
    <name type="scientific">Arundo donax</name>
    <name type="common">Giant reed</name>
    <name type="synonym">Donax arundinaceus</name>
    <dbReference type="NCBI Taxonomy" id="35708"/>
    <lineage>
        <taxon>Eukaryota</taxon>
        <taxon>Viridiplantae</taxon>
        <taxon>Streptophyta</taxon>
        <taxon>Embryophyta</taxon>
        <taxon>Tracheophyta</taxon>
        <taxon>Spermatophyta</taxon>
        <taxon>Magnoliopsida</taxon>
        <taxon>Liliopsida</taxon>
        <taxon>Poales</taxon>
        <taxon>Poaceae</taxon>
        <taxon>PACMAD clade</taxon>
        <taxon>Arundinoideae</taxon>
        <taxon>Arundineae</taxon>
        <taxon>Arundo</taxon>
    </lineage>
</organism>
<dbReference type="AlphaFoldDB" id="A0A0A9GS62"/>
<dbReference type="EMBL" id="GBRH01172505">
    <property type="protein sequence ID" value="JAE25391.1"/>
    <property type="molecule type" value="Transcribed_RNA"/>
</dbReference>
<evidence type="ECO:0000313" key="1">
    <source>
        <dbReference type="EMBL" id="JAE25391.1"/>
    </source>
</evidence>
<protein>
    <submittedName>
        <fullName evidence="1">Uncharacterized protein</fullName>
    </submittedName>
</protein>
<sequence length="44" mass="5144">MKATCSTCREIFWFSTELFLFSVYVCQSLVPDVLFSTLHIFYVA</sequence>
<name>A0A0A9GS62_ARUDO</name>
<proteinExistence type="predicted"/>
<accession>A0A0A9GS62</accession>
<reference evidence="1" key="1">
    <citation type="submission" date="2014-09" db="EMBL/GenBank/DDBJ databases">
        <authorList>
            <person name="Magalhaes I.L.F."/>
            <person name="Oliveira U."/>
            <person name="Santos F.R."/>
            <person name="Vidigal T.H.D.A."/>
            <person name="Brescovit A.D."/>
            <person name="Santos A.J."/>
        </authorList>
    </citation>
    <scope>NUCLEOTIDE SEQUENCE</scope>
    <source>
        <tissue evidence="1">Shoot tissue taken approximately 20 cm above the soil surface</tissue>
    </source>
</reference>
<reference evidence="1" key="2">
    <citation type="journal article" date="2015" name="Data Brief">
        <title>Shoot transcriptome of the giant reed, Arundo donax.</title>
        <authorList>
            <person name="Barrero R.A."/>
            <person name="Guerrero F.D."/>
            <person name="Moolhuijzen P."/>
            <person name="Goolsby J.A."/>
            <person name="Tidwell J."/>
            <person name="Bellgard S.E."/>
            <person name="Bellgard M.I."/>
        </authorList>
    </citation>
    <scope>NUCLEOTIDE SEQUENCE</scope>
    <source>
        <tissue evidence="1">Shoot tissue taken approximately 20 cm above the soil surface</tissue>
    </source>
</reference>